<dbReference type="Gene3D" id="3.30.710.10">
    <property type="entry name" value="Potassium Channel Kv1.1, Chain A"/>
    <property type="match status" value="1"/>
</dbReference>
<dbReference type="EMBL" id="ML211244">
    <property type="protein sequence ID" value="TFK85590.1"/>
    <property type="molecule type" value="Genomic_DNA"/>
</dbReference>
<dbReference type="InterPro" id="IPR011333">
    <property type="entry name" value="SKP1/BTB/POZ_sf"/>
</dbReference>
<name>A0A5C3PBK8_9APHY</name>
<dbReference type="STRING" id="1314778.A0A5C3PBK8"/>
<sequence length="193" mass="21865">MTSSAARSQRNEDEDVKKDYYTVCMRGEVFHLSDSQISFDSPNYFTTCFQSGFSEARSRILRLDRYPVLFAIIVDYLSGYPILPLSTRAIPTTMDMRTALRFLLADAQFYELQGLCNFLTLPTPAIDLSWAGFAGEFVNLRDVLNDTLPEGVVKNEDGSVVRAGSNLLVFAHARNMVLRLVVLHQTRRSHSWP</sequence>
<organism evidence="1 2">
    <name type="scientific">Polyporus arcularius HHB13444</name>
    <dbReference type="NCBI Taxonomy" id="1314778"/>
    <lineage>
        <taxon>Eukaryota</taxon>
        <taxon>Fungi</taxon>
        <taxon>Dikarya</taxon>
        <taxon>Basidiomycota</taxon>
        <taxon>Agaricomycotina</taxon>
        <taxon>Agaricomycetes</taxon>
        <taxon>Polyporales</taxon>
        <taxon>Polyporaceae</taxon>
        <taxon>Polyporus</taxon>
    </lineage>
</organism>
<dbReference type="AlphaFoldDB" id="A0A5C3PBK8"/>
<dbReference type="InParanoid" id="A0A5C3PBK8"/>
<evidence type="ECO:0000313" key="2">
    <source>
        <dbReference type="Proteomes" id="UP000308197"/>
    </source>
</evidence>
<protein>
    <recommendedName>
        <fullName evidence="3">BTB domain-containing protein</fullName>
    </recommendedName>
</protein>
<accession>A0A5C3PBK8</accession>
<evidence type="ECO:0008006" key="3">
    <source>
        <dbReference type="Google" id="ProtNLM"/>
    </source>
</evidence>
<evidence type="ECO:0000313" key="1">
    <source>
        <dbReference type="EMBL" id="TFK85590.1"/>
    </source>
</evidence>
<proteinExistence type="predicted"/>
<dbReference type="PANTHER" id="PTHR31758:SF2">
    <property type="entry name" value="BTB_POZ DOMAIN-CONTAINING PROTEIN YLR108C"/>
    <property type="match status" value="1"/>
</dbReference>
<dbReference type="SUPFAM" id="SSF54695">
    <property type="entry name" value="POZ domain"/>
    <property type="match status" value="1"/>
</dbReference>
<dbReference type="PANTHER" id="PTHR31758">
    <property type="entry name" value="BTB/POZ DOMAIN-CONTAINING PROTEIN YLR108C"/>
    <property type="match status" value="1"/>
</dbReference>
<gene>
    <name evidence="1" type="ORF">K466DRAFT_494449</name>
</gene>
<reference evidence="1 2" key="1">
    <citation type="journal article" date="2019" name="Nat. Ecol. Evol.">
        <title>Megaphylogeny resolves global patterns of mushroom evolution.</title>
        <authorList>
            <person name="Varga T."/>
            <person name="Krizsan K."/>
            <person name="Foldi C."/>
            <person name="Dima B."/>
            <person name="Sanchez-Garcia M."/>
            <person name="Sanchez-Ramirez S."/>
            <person name="Szollosi G.J."/>
            <person name="Szarkandi J.G."/>
            <person name="Papp V."/>
            <person name="Albert L."/>
            <person name="Andreopoulos W."/>
            <person name="Angelini C."/>
            <person name="Antonin V."/>
            <person name="Barry K.W."/>
            <person name="Bougher N.L."/>
            <person name="Buchanan P."/>
            <person name="Buyck B."/>
            <person name="Bense V."/>
            <person name="Catcheside P."/>
            <person name="Chovatia M."/>
            <person name="Cooper J."/>
            <person name="Damon W."/>
            <person name="Desjardin D."/>
            <person name="Finy P."/>
            <person name="Geml J."/>
            <person name="Haridas S."/>
            <person name="Hughes K."/>
            <person name="Justo A."/>
            <person name="Karasinski D."/>
            <person name="Kautmanova I."/>
            <person name="Kiss B."/>
            <person name="Kocsube S."/>
            <person name="Kotiranta H."/>
            <person name="LaButti K.M."/>
            <person name="Lechner B.E."/>
            <person name="Liimatainen K."/>
            <person name="Lipzen A."/>
            <person name="Lukacs Z."/>
            <person name="Mihaltcheva S."/>
            <person name="Morgado L.N."/>
            <person name="Niskanen T."/>
            <person name="Noordeloos M.E."/>
            <person name="Ohm R.A."/>
            <person name="Ortiz-Santana B."/>
            <person name="Ovrebo C."/>
            <person name="Racz N."/>
            <person name="Riley R."/>
            <person name="Savchenko A."/>
            <person name="Shiryaev A."/>
            <person name="Soop K."/>
            <person name="Spirin V."/>
            <person name="Szebenyi C."/>
            <person name="Tomsovsky M."/>
            <person name="Tulloss R.E."/>
            <person name="Uehling J."/>
            <person name="Grigoriev I.V."/>
            <person name="Vagvolgyi C."/>
            <person name="Papp T."/>
            <person name="Martin F.M."/>
            <person name="Miettinen O."/>
            <person name="Hibbett D.S."/>
            <person name="Nagy L.G."/>
        </authorList>
    </citation>
    <scope>NUCLEOTIDE SEQUENCE [LARGE SCALE GENOMIC DNA]</scope>
    <source>
        <strain evidence="1 2">HHB13444</strain>
    </source>
</reference>
<dbReference type="Proteomes" id="UP000308197">
    <property type="component" value="Unassembled WGS sequence"/>
</dbReference>
<keyword evidence="2" id="KW-1185">Reference proteome</keyword>